<dbReference type="AlphaFoldDB" id="A0A2Z3H8D4"/>
<keyword evidence="6 7" id="KW-0472">Membrane</keyword>
<name>A0A2Z3H8D4_9BACT</name>
<feature type="transmembrane region" description="Helical" evidence="7">
    <location>
        <begin position="36"/>
        <end position="60"/>
    </location>
</feature>
<evidence type="ECO:0000256" key="6">
    <source>
        <dbReference type="ARBA" id="ARBA00023136"/>
    </source>
</evidence>
<evidence type="ECO:0000256" key="5">
    <source>
        <dbReference type="ARBA" id="ARBA00022989"/>
    </source>
</evidence>
<dbReference type="KEGG" id="gog:C1280_29215"/>
<dbReference type="Proteomes" id="UP000245802">
    <property type="component" value="Chromosome"/>
</dbReference>
<evidence type="ECO:0000313" key="10">
    <source>
        <dbReference type="EMBL" id="AWM40662.1"/>
    </source>
</evidence>
<dbReference type="GO" id="GO:0005886">
    <property type="term" value="C:plasma membrane"/>
    <property type="evidence" value="ECO:0007669"/>
    <property type="project" value="UniProtKB-SubCell"/>
</dbReference>
<keyword evidence="3 7" id="KW-1003">Cell membrane</keyword>
<dbReference type="PANTHER" id="PTHR30353:SF0">
    <property type="entry name" value="TRANSMEMBRANE PROTEIN"/>
    <property type="match status" value="1"/>
</dbReference>
<evidence type="ECO:0000256" key="2">
    <source>
        <dbReference type="ARBA" id="ARBA00010792"/>
    </source>
</evidence>
<organism evidence="10 11">
    <name type="scientific">Gemmata obscuriglobus</name>
    <dbReference type="NCBI Taxonomy" id="114"/>
    <lineage>
        <taxon>Bacteria</taxon>
        <taxon>Pseudomonadati</taxon>
        <taxon>Planctomycetota</taxon>
        <taxon>Planctomycetia</taxon>
        <taxon>Gemmatales</taxon>
        <taxon>Gemmataceae</taxon>
        <taxon>Gemmata</taxon>
    </lineage>
</organism>
<reference evidence="10 11" key="1">
    <citation type="submission" date="2018-01" db="EMBL/GenBank/DDBJ databases">
        <title>G. obscuriglobus.</title>
        <authorList>
            <person name="Franke J."/>
            <person name="Blomberg W."/>
            <person name="Selmecki A."/>
        </authorList>
    </citation>
    <scope>NUCLEOTIDE SEQUENCE [LARGE SCALE GENOMIC DNA]</scope>
    <source>
        <strain evidence="10 11">DSM 5831</strain>
    </source>
</reference>
<feature type="domain" description="VTT" evidence="9">
    <location>
        <begin position="60"/>
        <end position="185"/>
    </location>
</feature>
<feature type="region of interest" description="Disordered" evidence="8">
    <location>
        <begin position="253"/>
        <end position="283"/>
    </location>
</feature>
<comment type="similarity">
    <text evidence="2 7">Belongs to the DedA family.</text>
</comment>
<evidence type="ECO:0000256" key="7">
    <source>
        <dbReference type="RuleBase" id="RU367016"/>
    </source>
</evidence>
<comment type="subcellular location">
    <subcellularLocation>
        <location evidence="1 7">Cell membrane</location>
        <topology evidence="1 7">Multi-pass membrane protein</topology>
    </subcellularLocation>
</comment>
<feature type="transmembrane region" description="Helical" evidence="7">
    <location>
        <begin position="209"/>
        <end position="227"/>
    </location>
</feature>
<evidence type="ECO:0000259" key="9">
    <source>
        <dbReference type="Pfam" id="PF09335"/>
    </source>
</evidence>
<dbReference type="OrthoDB" id="9813426at2"/>
<dbReference type="RefSeq" id="WP_109571316.1">
    <property type="nucleotide sequence ID" value="NZ_CP025958.1"/>
</dbReference>
<evidence type="ECO:0000256" key="8">
    <source>
        <dbReference type="SAM" id="MobiDB-lite"/>
    </source>
</evidence>
<proteinExistence type="inferred from homology"/>
<accession>A0A2Z3H8D4</accession>
<evidence type="ECO:0000256" key="3">
    <source>
        <dbReference type="ARBA" id="ARBA00022475"/>
    </source>
</evidence>
<sequence>MEEFFSQVWEITKTLVDPRNLSHPEKFRAALEPAGVYWAALVAVALIVFTETGLLIGFLLPGDSLLVVVGIVAQIGGWDLWPLLIALSVAAVVGDTVGYWIGWKTGPAIFNRPSSRFFKQEYLQRARAFYEKHGGKTIVIARFIPIVRTFVPVVAGATRMEFRTFLSYNVFGGIGWIFSMILFGYYLIPLADPPVQQLLGKPDFTWAKQIDKVVVVVIALSVLPMMWKGFKAWRAGRKTADVAAAAVTAVPPPEQPALLPESKGEAGAAPALVTPEGSTPPLK</sequence>
<evidence type="ECO:0000256" key="1">
    <source>
        <dbReference type="ARBA" id="ARBA00004651"/>
    </source>
</evidence>
<feature type="transmembrane region" description="Helical" evidence="7">
    <location>
        <begin position="168"/>
        <end position="189"/>
    </location>
</feature>
<feature type="transmembrane region" description="Helical" evidence="7">
    <location>
        <begin position="80"/>
        <end position="102"/>
    </location>
</feature>
<dbReference type="Pfam" id="PF09335">
    <property type="entry name" value="VTT_dom"/>
    <property type="match status" value="1"/>
</dbReference>
<keyword evidence="4 7" id="KW-0812">Transmembrane</keyword>
<dbReference type="InterPro" id="IPR032816">
    <property type="entry name" value="VTT_dom"/>
</dbReference>
<dbReference type="InterPro" id="IPR032818">
    <property type="entry name" value="DedA-like"/>
</dbReference>
<protein>
    <recommendedName>
        <fullName evidence="9">VTT domain-containing protein</fullName>
    </recommendedName>
</protein>
<gene>
    <name evidence="10" type="ORF">C1280_29215</name>
</gene>
<keyword evidence="5 7" id="KW-1133">Transmembrane helix</keyword>
<evidence type="ECO:0000313" key="11">
    <source>
        <dbReference type="Proteomes" id="UP000245802"/>
    </source>
</evidence>
<keyword evidence="11" id="KW-1185">Reference proteome</keyword>
<evidence type="ECO:0000256" key="4">
    <source>
        <dbReference type="ARBA" id="ARBA00022692"/>
    </source>
</evidence>
<dbReference type="EMBL" id="CP025958">
    <property type="protein sequence ID" value="AWM40662.1"/>
    <property type="molecule type" value="Genomic_DNA"/>
</dbReference>
<dbReference type="PANTHER" id="PTHR30353">
    <property type="entry name" value="INNER MEMBRANE PROTEIN DEDA-RELATED"/>
    <property type="match status" value="1"/>
</dbReference>